<name>A0ABN8GIS3_9BACL</name>
<dbReference type="InterPro" id="IPR005467">
    <property type="entry name" value="His_kinase_dom"/>
</dbReference>
<comment type="caution">
    <text evidence="9">The sequence shown here is derived from an EMBL/GenBank/DDBJ whole genome shotgun (WGS) entry which is preliminary data.</text>
</comment>
<dbReference type="Gene3D" id="1.10.287.130">
    <property type="match status" value="1"/>
</dbReference>
<dbReference type="EMBL" id="CAKMMF010000012">
    <property type="protein sequence ID" value="CAH1206267.1"/>
    <property type="molecule type" value="Genomic_DNA"/>
</dbReference>
<evidence type="ECO:0000256" key="6">
    <source>
        <dbReference type="ARBA" id="ARBA00023012"/>
    </source>
</evidence>
<dbReference type="InterPro" id="IPR036890">
    <property type="entry name" value="HATPase_C_sf"/>
</dbReference>
<dbReference type="PANTHER" id="PTHR40448:SF1">
    <property type="entry name" value="TWO-COMPONENT SENSOR HISTIDINE KINASE"/>
    <property type="match status" value="1"/>
</dbReference>
<dbReference type="Pfam" id="PF14501">
    <property type="entry name" value="HATPase_c_5"/>
    <property type="match status" value="1"/>
</dbReference>
<dbReference type="SUPFAM" id="SSF55890">
    <property type="entry name" value="Sporulation response regulatory protein Spo0B"/>
    <property type="match status" value="1"/>
</dbReference>
<keyword evidence="4" id="KW-0418">Kinase</keyword>
<dbReference type="InterPro" id="IPR003594">
    <property type="entry name" value="HATPase_dom"/>
</dbReference>
<dbReference type="PANTHER" id="PTHR40448">
    <property type="entry name" value="TWO-COMPONENT SENSOR HISTIDINE KINASE"/>
    <property type="match status" value="1"/>
</dbReference>
<evidence type="ECO:0000256" key="4">
    <source>
        <dbReference type="ARBA" id="ARBA00022777"/>
    </source>
</evidence>
<feature type="domain" description="Histidine kinase" evidence="8">
    <location>
        <begin position="392"/>
        <end position="582"/>
    </location>
</feature>
<dbReference type="PROSITE" id="PS50109">
    <property type="entry name" value="HIS_KIN"/>
    <property type="match status" value="1"/>
</dbReference>
<dbReference type="Proteomes" id="UP000838686">
    <property type="component" value="Unassembled WGS sequence"/>
</dbReference>
<sequence length="582" mass="66658">MSRKVWLLAVILMTVILGVNNTIYYFTTKNSLESNLRQELESIAKQIEISIELSRSGAEVYQEQIGRELRAASIAAQFALNPQLDKVTNGQLAELREKLDLLDITLLQRTPDNIILAKSSDPGQIGLQTKTWDPWYDAFTQLFDESRVTIDWGQTLDHFWSGPFEFSSSDTSKVNKWGYYYDGTTDYIIDPYISYDGRQQQYDEKTGVSHLISRTLNENSSILEISVINPHTFPLGPTTTVTEKGEVLKHMTQEPIISGSNEYKHESDKDNVRLAHIKDEYVWLDTELKDKHVIKLYIPVSIDNKVASMVDENGDPIDRYILTLVADYKSIQDKLDKQLVHIGIIVAIVTLLSLLVLYLTFASHRKSEDKLVRKAQETYVDEVNGLFQSIRAQRHDFMNHVQMIHSFAQMNRIDELMRYTEELTGEIRQMNDIINIGNPAIAALIRSKISQAEPLKIQFKADFTDINKLELGVKSLDLTRMLGNLIDNAFDEVQSYAEERRCVTVKGCQQEGYLEFVVHNICDNREQLDDHRIFDPGYSTKNEAHNGLGLAIVKSIVDQYKGTVKIVQNEEDWISFIIRIPH</sequence>
<evidence type="ECO:0000313" key="9">
    <source>
        <dbReference type="EMBL" id="CAH1206267.1"/>
    </source>
</evidence>
<evidence type="ECO:0000256" key="7">
    <source>
        <dbReference type="SAM" id="Phobius"/>
    </source>
</evidence>
<evidence type="ECO:0000256" key="2">
    <source>
        <dbReference type="ARBA" id="ARBA00022679"/>
    </source>
</evidence>
<keyword evidence="2" id="KW-0808">Transferase</keyword>
<keyword evidence="5" id="KW-0067">ATP-binding</keyword>
<gene>
    <name evidence="9" type="ORF">PAECIP111893_02495</name>
</gene>
<evidence type="ECO:0000256" key="3">
    <source>
        <dbReference type="ARBA" id="ARBA00022741"/>
    </source>
</evidence>
<dbReference type="RefSeq" id="WP_236342732.1">
    <property type="nucleotide sequence ID" value="NZ_CAKMMF010000012.1"/>
</dbReference>
<dbReference type="SMART" id="SM00387">
    <property type="entry name" value="HATPase_c"/>
    <property type="match status" value="1"/>
</dbReference>
<keyword evidence="7" id="KW-0472">Membrane</keyword>
<dbReference type="InterPro" id="IPR032834">
    <property type="entry name" value="NatK-like_C"/>
</dbReference>
<keyword evidence="7" id="KW-0812">Transmembrane</keyword>
<reference evidence="9" key="1">
    <citation type="submission" date="2022-01" db="EMBL/GenBank/DDBJ databases">
        <authorList>
            <person name="Criscuolo A."/>
        </authorList>
    </citation>
    <scope>NUCLEOTIDE SEQUENCE</scope>
    <source>
        <strain evidence="9">CIP111893</strain>
    </source>
</reference>
<dbReference type="InterPro" id="IPR039506">
    <property type="entry name" value="SPOB_a"/>
</dbReference>
<evidence type="ECO:0000259" key="8">
    <source>
        <dbReference type="PROSITE" id="PS50109"/>
    </source>
</evidence>
<feature type="transmembrane region" description="Helical" evidence="7">
    <location>
        <begin position="339"/>
        <end position="361"/>
    </location>
</feature>
<accession>A0ABN8GIS3</accession>
<evidence type="ECO:0000313" key="10">
    <source>
        <dbReference type="Proteomes" id="UP000838686"/>
    </source>
</evidence>
<dbReference type="InterPro" id="IPR016120">
    <property type="entry name" value="Sig_transdc_His_kin_SpoOB"/>
</dbReference>
<evidence type="ECO:0000256" key="1">
    <source>
        <dbReference type="ARBA" id="ARBA00022553"/>
    </source>
</evidence>
<proteinExistence type="predicted"/>
<keyword evidence="10" id="KW-1185">Reference proteome</keyword>
<keyword evidence="7" id="KW-1133">Transmembrane helix</keyword>
<dbReference type="Gene3D" id="3.30.565.10">
    <property type="entry name" value="Histidine kinase-like ATPase, C-terminal domain"/>
    <property type="match status" value="1"/>
</dbReference>
<keyword evidence="3" id="KW-0547">Nucleotide-binding</keyword>
<keyword evidence="1" id="KW-0597">Phosphoprotein</keyword>
<keyword evidence="6" id="KW-0902">Two-component regulatory system</keyword>
<protein>
    <recommendedName>
        <fullName evidence="8">Histidine kinase domain-containing protein</fullName>
    </recommendedName>
</protein>
<organism evidence="9 10">
    <name type="scientific">Paenibacillus plantiphilus</name>
    <dbReference type="NCBI Taxonomy" id="2905650"/>
    <lineage>
        <taxon>Bacteria</taxon>
        <taxon>Bacillati</taxon>
        <taxon>Bacillota</taxon>
        <taxon>Bacilli</taxon>
        <taxon>Bacillales</taxon>
        <taxon>Paenibacillaceae</taxon>
        <taxon>Paenibacillus</taxon>
    </lineage>
</organism>
<evidence type="ECO:0000256" key="5">
    <source>
        <dbReference type="ARBA" id="ARBA00022840"/>
    </source>
</evidence>
<dbReference type="Pfam" id="PF14689">
    <property type="entry name" value="SPOB_a"/>
    <property type="match status" value="1"/>
</dbReference>
<dbReference type="SUPFAM" id="SSF55874">
    <property type="entry name" value="ATPase domain of HSP90 chaperone/DNA topoisomerase II/histidine kinase"/>
    <property type="match status" value="1"/>
</dbReference>